<evidence type="ECO:0000256" key="13">
    <source>
        <dbReference type="PIRSR" id="PIRSR602401-1"/>
    </source>
</evidence>
<evidence type="ECO:0000256" key="9">
    <source>
        <dbReference type="ARBA" id="ARBA00023002"/>
    </source>
</evidence>
<proteinExistence type="inferred from homology"/>
<evidence type="ECO:0000256" key="14">
    <source>
        <dbReference type="RuleBase" id="RU000461"/>
    </source>
</evidence>
<dbReference type="InterPro" id="IPR017972">
    <property type="entry name" value="Cyt_P450_CS"/>
</dbReference>
<dbReference type="GO" id="GO:0004497">
    <property type="term" value="F:monooxygenase activity"/>
    <property type="evidence" value="ECO:0007669"/>
    <property type="project" value="UniProtKB-KW"/>
</dbReference>
<dbReference type="PRINTS" id="PR00385">
    <property type="entry name" value="P450"/>
</dbReference>
<evidence type="ECO:0000256" key="7">
    <source>
        <dbReference type="ARBA" id="ARBA00022723"/>
    </source>
</evidence>
<dbReference type="AlphaFoldDB" id="A0A0C9SUP3"/>
<dbReference type="GO" id="GO:0020037">
    <property type="term" value="F:heme binding"/>
    <property type="evidence" value="ECO:0007669"/>
    <property type="project" value="InterPro"/>
</dbReference>
<dbReference type="SUPFAM" id="SSF48264">
    <property type="entry name" value="Cytochrome P450"/>
    <property type="match status" value="1"/>
</dbReference>
<dbReference type="PRINTS" id="PR00463">
    <property type="entry name" value="EP450I"/>
</dbReference>
<sequence>MSTATKFESLQTLFARSFAAIRAISAINAVCAIAAFYILLKATQATRRRLKTTSLCGPPNPSFLYGVGKTLRESPDQGALFEKWAEEYGVVYEIPSTLGVRRIVLCDPKAIAHFSTRETWTYISTPLGRALVENMVGKGILWAEGESHRRQRKALTPAFTNAAIRNLTSVFYDSAYKARDAWDSLIESGGDNTIIEVQSWMNHISLDTVGIAGFSHDFGSLDGKITSVTDIFDSLGASKESAFDTFLFLLSRSFPVLTKVPTFRTKLIKRLNQKMGEISNVLLTRTRIEREAGDISVRSLTKVYKVKSESEGATLRLSSEEVMAQAKVLLLAGYQTTSISLTWALIELALNPDVQNKLREELLQFGADPTYDQLANSLPYLDAVMHETLRLHPPIPDVTRIATEDDIIPLSKPVLTKSGHLVDHISVAKGTVLIVSKTCINRSAVIWGPEAKEFRPARWLEENGIPGKAKEVQGHRHLLTFGDGPRACIGKAFAIAEFKSVLSVLVKNFILETRDGPETKIETARGILPRPKVAGEEGTAVPLRVRRLKRVITHNAVGSLVSESARRLHAVDAALALTALWAVLTAVRAARRRLKTTQLRGPPNPSLLYGVGKDVAELLIQGH</sequence>
<evidence type="ECO:0000256" key="15">
    <source>
        <dbReference type="SAM" id="Phobius"/>
    </source>
</evidence>
<accession>A0A0C9SUP3</accession>
<dbReference type="InterPro" id="IPR002401">
    <property type="entry name" value="Cyt_P450_E_grp-I"/>
</dbReference>
<keyword evidence="9 14" id="KW-0560">Oxidoreductase</keyword>
<dbReference type="InterPro" id="IPR001128">
    <property type="entry name" value="Cyt_P450"/>
</dbReference>
<dbReference type="OrthoDB" id="1470350at2759"/>
<comment type="similarity">
    <text evidence="4 14">Belongs to the cytochrome P450 family.</text>
</comment>
<gene>
    <name evidence="16" type="ORF">PAXINDRAFT_14251</name>
</gene>
<reference evidence="16 17" key="1">
    <citation type="submission" date="2014-06" db="EMBL/GenBank/DDBJ databases">
        <authorList>
            <consortium name="DOE Joint Genome Institute"/>
            <person name="Kuo A."/>
            <person name="Kohler A."/>
            <person name="Nagy L.G."/>
            <person name="Floudas D."/>
            <person name="Copeland A."/>
            <person name="Barry K.W."/>
            <person name="Cichocki N."/>
            <person name="Veneault-Fourrey C."/>
            <person name="LaButti K."/>
            <person name="Lindquist E.A."/>
            <person name="Lipzen A."/>
            <person name="Lundell T."/>
            <person name="Morin E."/>
            <person name="Murat C."/>
            <person name="Sun H."/>
            <person name="Tunlid A."/>
            <person name="Henrissat B."/>
            <person name="Grigoriev I.V."/>
            <person name="Hibbett D.S."/>
            <person name="Martin F."/>
            <person name="Nordberg H.P."/>
            <person name="Cantor M.N."/>
            <person name="Hua S.X."/>
        </authorList>
    </citation>
    <scope>NUCLEOTIDE SEQUENCE [LARGE SCALE GENOMIC DNA]</scope>
    <source>
        <strain evidence="16 17">ATCC 200175</strain>
    </source>
</reference>
<dbReference type="InterPro" id="IPR050121">
    <property type="entry name" value="Cytochrome_P450_monoxygenase"/>
</dbReference>
<dbReference type="Proteomes" id="UP000053647">
    <property type="component" value="Unassembled WGS sequence"/>
</dbReference>
<keyword evidence="5 13" id="KW-0349">Heme</keyword>
<dbReference type="InterPro" id="IPR036396">
    <property type="entry name" value="Cyt_P450_sf"/>
</dbReference>
<comment type="subcellular location">
    <subcellularLocation>
        <location evidence="2">Membrane</location>
    </subcellularLocation>
</comment>
<keyword evidence="7 13" id="KW-0479">Metal-binding</keyword>
<reference evidence="17" key="2">
    <citation type="submission" date="2015-01" db="EMBL/GenBank/DDBJ databases">
        <title>Evolutionary Origins and Diversification of the Mycorrhizal Mutualists.</title>
        <authorList>
            <consortium name="DOE Joint Genome Institute"/>
            <consortium name="Mycorrhizal Genomics Consortium"/>
            <person name="Kohler A."/>
            <person name="Kuo A."/>
            <person name="Nagy L.G."/>
            <person name="Floudas D."/>
            <person name="Copeland A."/>
            <person name="Barry K.W."/>
            <person name="Cichocki N."/>
            <person name="Veneault-Fourrey C."/>
            <person name="LaButti K."/>
            <person name="Lindquist E.A."/>
            <person name="Lipzen A."/>
            <person name="Lundell T."/>
            <person name="Morin E."/>
            <person name="Murat C."/>
            <person name="Riley R."/>
            <person name="Ohm R."/>
            <person name="Sun H."/>
            <person name="Tunlid A."/>
            <person name="Henrissat B."/>
            <person name="Grigoriev I.V."/>
            <person name="Hibbett D.S."/>
            <person name="Martin F."/>
        </authorList>
    </citation>
    <scope>NUCLEOTIDE SEQUENCE [LARGE SCALE GENOMIC DNA]</scope>
    <source>
        <strain evidence="17">ATCC 200175</strain>
    </source>
</reference>
<dbReference type="Gene3D" id="1.10.630.10">
    <property type="entry name" value="Cytochrome P450"/>
    <property type="match status" value="1"/>
</dbReference>
<organism evidence="16 17">
    <name type="scientific">Paxillus involutus ATCC 200175</name>
    <dbReference type="NCBI Taxonomy" id="664439"/>
    <lineage>
        <taxon>Eukaryota</taxon>
        <taxon>Fungi</taxon>
        <taxon>Dikarya</taxon>
        <taxon>Basidiomycota</taxon>
        <taxon>Agaricomycotina</taxon>
        <taxon>Agaricomycetes</taxon>
        <taxon>Agaricomycetidae</taxon>
        <taxon>Boletales</taxon>
        <taxon>Paxilineae</taxon>
        <taxon>Paxillaceae</taxon>
        <taxon>Paxillus</taxon>
    </lineage>
</organism>
<evidence type="ECO:0000313" key="16">
    <source>
        <dbReference type="EMBL" id="KIJ12889.1"/>
    </source>
</evidence>
<evidence type="ECO:0000256" key="2">
    <source>
        <dbReference type="ARBA" id="ARBA00004370"/>
    </source>
</evidence>
<dbReference type="Pfam" id="PF00067">
    <property type="entry name" value="p450"/>
    <property type="match status" value="1"/>
</dbReference>
<feature type="binding site" description="axial binding residue" evidence="13">
    <location>
        <position position="488"/>
    </location>
    <ligand>
        <name>heme</name>
        <dbReference type="ChEBI" id="CHEBI:30413"/>
    </ligand>
    <ligandPart>
        <name>Fe</name>
        <dbReference type="ChEBI" id="CHEBI:18248"/>
    </ligandPart>
</feature>
<evidence type="ECO:0000256" key="3">
    <source>
        <dbReference type="ARBA" id="ARBA00004721"/>
    </source>
</evidence>
<evidence type="ECO:0000256" key="10">
    <source>
        <dbReference type="ARBA" id="ARBA00023004"/>
    </source>
</evidence>
<name>A0A0C9SUP3_PAXIN</name>
<evidence type="ECO:0000256" key="8">
    <source>
        <dbReference type="ARBA" id="ARBA00022989"/>
    </source>
</evidence>
<evidence type="ECO:0000256" key="6">
    <source>
        <dbReference type="ARBA" id="ARBA00022692"/>
    </source>
</evidence>
<keyword evidence="6 15" id="KW-0812">Transmembrane</keyword>
<evidence type="ECO:0008006" key="18">
    <source>
        <dbReference type="Google" id="ProtNLM"/>
    </source>
</evidence>
<dbReference type="GO" id="GO:0005506">
    <property type="term" value="F:iron ion binding"/>
    <property type="evidence" value="ECO:0007669"/>
    <property type="project" value="InterPro"/>
</dbReference>
<dbReference type="PANTHER" id="PTHR24305:SF166">
    <property type="entry name" value="CYTOCHROME P450 12A4, MITOCHONDRIAL-RELATED"/>
    <property type="match status" value="1"/>
</dbReference>
<evidence type="ECO:0000256" key="12">
    <source>
        <dbReference type="ARBA" id="ARBA00023136"/>
    </source>
</evidence>
<evidence type="ECO:0000256" key="5">
    <source>
        <dbReference type="ARBA" id="ARBA00022617"/>
    </source>
</evidence>
<protein>
    <recommendedName>
        <fullName evidence="18">Cytochrome P450</fullName>
    </recommendedName>
</protein>
<keyword evidence="10 13" id="KW-0408">Iron</keyword>
<dbReference type="HOGENOM" id="CLU_001570_5_11_1"/>
<evidence type="ECO:0000256" key="1">
    <source>
        <dbReference type="ARBA" id="ARBA00001971"/>
    </source>
</evidence>
<evidence type="ECO:0000256" key="4">
    <source>
        <dbReference type="ARBA" id="ARBA00010617"/>
    </source>
</evidence>
<keyword evidence="12 15" id="KW-0472">Membrane</keyword>
<comment type="cofactor">
    <cofactor evidence="1 13">
        <name>heme</name>
        <dbReference type="ChEBI" id="CHEBI:30413"/>
    </cofactor>
</comment>
<keyword evidence="17" id="KW-1185">Reference proteome</keyword>
<dbReference type="PROSITE" id="PS00086">
    <property type="entry name" value="CYTOCHROME_P450"/>
    <property type="match status" value="1"/>
</dbReference>
<dbReference type="EMBL" id="KN819358">
    <property type="protein sequence ID" value="KIJ12889.1"/>
    <property type="molecule type" value="Genomic_DNA"/>
</dbReference>
<dbReference type="GO" id="GO:0016705">
    <property type="term" value="F:oxidoreductase activity, acting on paired donors, with incorporation or reduction of molecular oxygen"/>
    <property type="evidence" value="ECO:0007669"/>
    <property type="project" value="InterPro"/>
</dbReference>
<evidence type="ECO:0000256" key="11">
    <source>
        <dbReference type="ARBA" id="ARBA00023033"/>
    </source>
</evidence>
<dbReference type="GO" id="GO:0016020">
    <property type="term" value="C:membrane"/>
    <property type="evidence" value="ECO:0007669"/>
    <property type="project" value="UniProtKB-SubCell"/>
</dbReference>
<comment type="pathway">
    <text evidence="3">Secondary metabolite biosynthesis; terpenoid biosynthesis.</text>
</comment>
<dbReference type="PANTHER" id="PTHR24305">
    <property type="entry name" value="CYTOCHROME P450"/>
    <property type="match status" value="1"/>
</dbReference>
<evidence type="ECO:0000313" key="17">
    <source>
        <dbReference type="Proteomes" id="UP000053647"/>
    </source>
</evidence>
<keyword evidence="8 15" id="KW-1133">Transmembrane helix</keyword>
<feature type="transmembrane region" description="Helical" evidence="15">
    <location>
        <begin position="20"/>
        <end position="40"/>
    </location>
</feature>
<keyword evidence="11 14" id="KW-0503">Monooxygenase</keyword>